<sequence>MGKRFVDLSISIEDGLPSDPEAMIPRIIYVNHEAGTQSMADFFPGIEPEKDLPGGVGWAVEILTLSTHSGTHLDAPWHYHPTMDGGKAALTIDEVPLEWCMGPGVVLDFRKYPDGYRVMAADVEAAFKEMDYELSEGNIVLVMTGADKYWGRPEYLLKGCGMSREATLWLLERGVKIAGTDAWSWDRPLPLIAKEFRETHDASLIWEGHFASIERGYCHIEKLTNLEQLPPHGFTVSCFPVKIKAASAGWVRAVAMLE</sequence>
<protein>
    <submittedName>
        <fullName evidence="1">Cyclase</fullName>
    </submittedName>
</protein>
<dbReference type="SUPFAM" id="SSF102198">
    <property type="entry name" value="Putative cyclase"/>
    <property type="match status" value="1"/>
</dbReference>
<gene>
    <name evidence="1" type="ORF">A2Y75_09525</name>
</gene>
<dbReference type="AlphaFoldDB" id="A0A1F2WFC3"/>
<dbReference type="InterPro" id="IPR037175">
    <property type="entry name" value="KFase_sf"/>
</dbReference>
<dbReference type="PANTHER" id="PTHR43564">
    <property type="entry name" value="KYNURENINE FORMAMIDASE-LIKE PROTEIN"/>
    <property type="match status" value="1"/>
</dbReference>
<dbReference type="Gene3D" id="3.50.30.50">
    <property type="entry name" value="Putative cyclase"/>
    <property type="match status" value="1"/>
</dbReference>
<dbReference type="Pfam" id="PF04199">
    <property type="entry name" value="Cyclase"/>
    <property type="match status" value="1"/>
</dbReference>
<reference evidence="1 2" key="1">
    <citation type="journal article" date="2016" name="Nat. Commun.">
        <title>Thousands of microbial genomes shed light on interconnected biogeochemical processes in an aquifer system.</title>
        <authorList>
            <person name="Anantharaman K."/>
            <person name="Brown C.T."/>
            <person name="Hug L.A."/>
            <person name="Sharon I."/>
            <person name="Castelle C.J."/>
            <person name="Probst A.J."/>
            <person name="Thomas B.C."/>
            <person name="Singh A."/>
            <person name="Wilkins M.J."/>
            <person name="Karaoz U."/>
            <person name="Brodie E.L."/>
            <person name="Williams K.H."/>
            <person name="Hubbard S.S."/>
            <person name="Banfield J.F."/>
        </authorList>
    </citation>
    <scope>NUCLEOTIDE SEQUENCE [LARGE SCALE GENOMIC DNA]</scope>
</reference>
<proteinExistence type="predicted"/>
<organism evidence="1 2">
    <name type="scientific">Candidatus Solincola sediminis</name>
    <dbReference type="NCBI Taxonomy" id="1797199"/>
    <lineage>
        <taxon>Bacteria</taxon>
        <taxon>Bacillati</taxon>
        <taxon>Actinomycetota</taxon>
        <taxon>Candidatus Geothermincolia</taxon>
        <taxon>Candidatus Geothermincolales</taxon>
        <taxon>Candidatus Geothermincolaceae</taxon>
        <taxon>Candidatus Solincola</taxon>
    </lineage>
</organism>
<dbReference type="EMBL" id="MELK01000053">
    <property type="protein sequence ID" value="OFW55543.1"/>
    <property type="molecule type" value="Genomic_DNA"/>
</dbReference>
<dbReference type="GO" id="GO:0019441">
    <property type="term" value="P:L-tryptophan catabolic process to kynurenine"/>
    <property type="evidence" value="ECO:0007669"/>
    <property type="project" value="InterPro"/>
</dbReference>
<evidence type="ECO:0000313" key="2">
    <source>
        <dbReference type="Proteomes" id="UP000177876"/>
    </source>
</evidence>
<dbReference type="PANTHER" id="PTHR43564:SF2">
    <property type="entry name" value="BLR6059 PROTEIN"/>
    <property type="match status" value="1"/>
</dbReference>
<dbReference type="STRING" id="1797197.A2Y75_09525"/>
<comment type="caution">
    <text evidence="1">The sequence shown here is derived from an EMBL/GenBank/DDBJ whole genome shotgun (WGS) entry which is preliminary data.</text>
</comment>
<accession>A0A1F2WFC3</accession>
<name>A0A1F2WFC3_9ACTN</name>
<evidence type="ECO:0000313" key="1">
    <source>
        <dbReference type="EMBL" id="OFW55543.1"/>
    </source>
</evidence>
<dbReference type="Proteomes" id="UP000177876">
    <property type="component" value="Unassembled WGS sequence"/>
</dbReference>
<dbReference type="InterPro" id="IPR007325">
    <property type="entry name" value="KFase/CYL"/>
</dbReference>
<dbReference type="GO" id="GO:0004061">
    <property type="term" value="F:arylformamidase activity"/>
    <property type="evidence" value="ECO:0007669"/>
    <property type="project" value="InterPro"/>
</dbReference>